<keyword evidence="1" id="KW-1133">Transmembrane helix</keyword>
<dbReference type="AlphaFoldDB" id="A0A835HGP7"/>
<dbReference type="PANTHER" id="PTHR37898:SF1">
    <property type="entry name" value="OS05G0540200 PROTEIN"/>
    <property type="match status" value="1"/>
</dbReference>
<organism evidence="2 3">
    <name type="scientific">Coptis chinensis</name>
    <dbReference type="NCBI Taxonomy" id="261450"/>
    <lineage>
        <taxon>Eukaryota</taxon>
        <taxon>Viridiplantae</taxon>
        <taxon>Streptophyta</taxon>
        <taxon>Embryophyta</taxon>
        <taxon>Tracheophyta</taxon>
        <taxon>Spermatophyta</taxon>
        <taxon>Magnoliopsida</taxon>
        <taxon>Ranunculales</taxon>
        <taxon>Ranunculaceae</taxon>
        <taxon>Coptidoideae</taxon>
        <taxon>Coptis</taxon>
    </lineage>
</organism>
<dbReference type="EMBL" id="JADFTS010000007">
    <property type="protein sequence ID" value="KAF9599386.1"/>
    <property type="molecule type" value="Genomic_DNA"/>
</dbReference>
<dbReference type="InterPro" id="IPR037759">
    <property type="entry name" value="At4g29660-like"/>
</dbReference>
<evidence type="ECO:0000256" key="1">
    <source>
        <dbReference type="SAM" id="Phobius"/>
    </source>
</evidence>
<gene>
    <name evidence="2" type="ORF">IFM89_036943</name>
</gene>
<comment type="caution">
    <text evidence="2">The sequence shown here is derived from an EMBL/GenBank/DDBJ whole genome shotgun (WGS) entry which is preliminary data.</text>
</comment>
<evidence type="ECO:0000313" key="3">
    <source>
        <dbReference type="Proteomes" id="UP000631114"/>
    </source>
</evidence>
<reference evidence="2 3" key="1">
    <citation type="submission" date="2020-10" db="EMBL/GenBank/DDBJ databases">
        <title>The Coptis chinensis genome and diversification of protoberbering-type alkaloids.</title>
        <authorList>
            <person name="Wang B."/>
            <person name="Shu S."/>
            <person name="Song C."/>
            <person name="Liu Y."/>
        </authorList>
    </citation>
    <scope>NUCLEOTIDE SEQUENCE [LARGE SCALE GENOMIC DNA]</scope>
    <source>
        <strain evidence="2">HL-2020</strain>
        <tissue evidence="2">Leaf</tissue>
    </source>
</reference>
<evidence type="ECO:0000313" key="2">
    <source>
        <dbReference type="EMBL" id="KAF9599386.1"/>
    </source>
</evidence>
<dbReference type="OrthoDB" id="2016662at2759"/>
<feature type="transmembrane region" description="Helical" evidence="1">
    <location>
        <begin position="35"/>
        <end position="55"/>
    </location>
</feature>
<keyword evidence="1" id="KW-0812">Transmembrane</keyword>
<proteinExistence type="predicted"/>
<keyword evidence="1" id="KW-0472">Membrane</keyword>
<name>A0A835HGP7_9MAGN</name>
<sequence>MATYLWKRYAAYLHTKWEKTFLWDSIEHYRRPQTFTPLVILYASAFYTGVIGAAITEQLYKEKYWEEHPGEAVPMMKPRFYYGPWKVRREDHAAPKE</sequence>
<accession>A0A835HGP7</accession>
<dbReference type="PANTHER" id="PTHR37898">
    <property type="entry name" value="OS05G0540200 PROTEIN"/>
    <property type="match status" value="1"/>
</dbReference>
<dbReference type="Proteomes" id="UP000631114">
    <property type="component" value="Unassembled WGS sequence"/>
</dbReference>
<protein>
    <submittedName>
        <fullName evidence="2">Uncharacterized protein</fullName>
    </submittedName>
</protein>
<keyword evidence="3" id="KW-1185">Reference proteome</keyword>